<dbReference type="EMBL" id="CP104694">
    <property type="protein sequence ID" value="UXI67459.1"/>
    <property type="molecule type" value="Genomic_DNA"/>
</dbReference>
<dbReference type="PROSITE" id="PS51352">
    <property type="entry name" value="THIOREDOXIN_2"/>
    <property type="match status" value="1"/>
</dbReference>
<dbReference type="InterPro" id="IPR013766">
    <property type="entry name" value="Thioredoxin_domain"/>
</dbReference>
<evidence type="ECO:0000313" key="8">
    <source>
        <dbReference type="Proteomes" id="UP001064632"/>
    </source>
</evidence>
<feature type="chain" id="PRO_5046093719" evidence="5">
    <location>
        <begin position="22"/>
        <end position="159"/>
    </location>
</feature>
<evidence type="ECO:0000256" key="1">
    <source>
        <dbReference type="ARBA" id="ARBA00004196"/>
    </source>
</evidence>
<dbReference type="InterPro" id="IPR036249">
    <property type="entry name" value="Thioredoxin-like_sf"/>
</dbReference>
<gene>
    <name evidence="7" type="ORF">N4264_22410</name>
</gene>
<evidence type="ECO:0000259" key="6">
    <source>
        <dbReference type="PROSITE" id="PS51352"/>
    </source>
</evidence>
<evidence type="ECO:0000256" key="2">
    <source>
        <dbReference type="ARBA" id="ARBA00022748"/>
    </source>
</evidence>
<keyword evidence="8" id="KW-1185">Reference proteome</keyword>
<protein>
    <submittedName>
        <fullName evidence="7">TlpA family protein disulfide reductase</fullName>
    </submittedName>
</protein>
<evidence type="ECO:0000256" key="5">
    <source>
        <dbReference type="SAM" id="SignalP"/>
    </source>
</evidence>
<name>A0ABY6BBM7_9GAMM</name>
<dbReference type="RefSeq" id="WP_261694429.1">
    <property type="nucleotide sequence ID" value="NZ_CP104694.1"/>
</dbReference>
<evidence type="ECO:0000313" key="7">
    <source>
        <dbReference type="EMBL" id="UXI67459.1"/>
    </source>
</evidence>
<evidence type="ECO:0000256" key="4">
    <source>
        <dbReference type="ARBA" id="ARBA00023284"/>
    </source>
</evidence>
<keyword evidence="3" id="KW-1015">Disulfide bond</keyword>
<keyword evidence="4" id="KW-0676">Redox-active center</keyword>
<dbReference type="PANTHER" id="PTHR42852:SF6">
    <property type="entry name" value="THIOL:DISULFIDE INTERCHANGE PROTEIN DSBE"/>
    <property type="match status" value="1"/>
</dbReference>
<organism evidence="7 8">
    <name type="scientific">Tahibacter amnicola</name>
    <dbReference type="NCBI Taxonomy" id="2976241"/>
    <lineage>
        <taxon>Bacteria</taxon>
        <taxon>Pseudomonadati</taxon>
        <taxon>Pseudomonadota</taxon>
        <taxon>Gammaproteobacteria</taxon>
        <taxon>Lysobacterales</taxon>
        <taxon>Rhodanobacteraceae</taxon>
        <taxon>Tahibacter</taxon>
    </lineage>
</organism>
<dbReference type="PANTHER" id="PTHR42852">
    <property type="entry name" value="THIOL:DISULFIDE INTERCHANGE PROTEIN DSBE"/>
    <property type="match status" value="1"/>
</dbReference>
<feature type="signal peptide" evidence="5">
    <location>
        <begin position="1"/>
        <end position="21"/>
    </location>
</feature>
<feature type="domain" description="Thioredoxin" evidence="6">
    <location>
        <begin position="21"/>
        <end position="159"/>
    </location>
</feature>
<evidence type="ECO:0000256" key="3">
    <source>
        <dbReference type="ARBA" id="ARBA00023157"/>
    </source>
</evidence>
<keyword evidence="5" id="KW-0732">Signal</keyword>
<dbReference type="CDD" id="cd02966">
    <property type="entry name" value="TlpA_like_family"/>
    <property type="match status" value="1"/>
</dbReference>
<reference evidence="7" key="1">
    <citation type="submission" date="2022-09" db="EMBL/GenBank/DDBJ databases">
        <title>Tahibacter sp. nov., isolated from a fresh water.</title>
        <authorList>
            <person name="Baek J.H."/>
            <person name="Lee J.K."/>
            <person name="Kim J.M."/>
            <person name="Jeon C.O."/>
        </authorList>
    </citation>
    <scope>NUCLEOTIDE SEQUENCE</scope>
    <source>
        <strain evidence="7">W38</strain>
    </source>
</reference>
<dbReference type="Proteomes" id="UP001064632">
    <property type="component" value="Chromosome"/>
</dbReference>
<comment type="subcellular location">
    <subcellularLocation>
        <location evidence="1">Cell envelope</location>
    </subcellularLocation>
</comment>
<sequence>MKRFLASLLIALAAGSASVEAAETPAKPELSIQTLDGKTFDLSAQKGKWVIVNFWATWCSPCIKELPEISRFVKEHSNVAAVGLAYEDTDKAEVLAFLKTHPVSYPVAQVDVFDPPKSFETPRGLPMTYVIAPDGTVAKKFTGPITETDLAKVIGGTKS</sequence>
<dbReference type="InterPro" id="IPR000866">
    <property type="entry name" value="AhpC/TSA"/>
</dbReference>
<dbReference type="SUPFAM" id="SSF52833">
    <property type="entry name" value="Thioredoxin-like"/>
    <property type="match status" value="1"/>
</dbReference>
<proteinExistence type="predicted"/>
<dbReference type="InterPro" id="IPR050553">
    <property type="entry name" value="Thioredoxin_ResA/DsbE_sf"/>
</dbReference>
<dbReference type="Gene3D" id="3.40.30.10">
    <property type="entry name" value="Glutaredoxin"/>
    <property type="match status" value="1"/>
</dbReference>
<keyword evidence="2" id="KW-0201">Cytochrome c-type biogenesis</keyword>
<accession>A0ABY6BBM7</accession>
<dbReference type="Pfam" id="PF00578">
    <property type="entry name" value="AhpC-TSA"/>
    <property type="match status" value="1"/>
</dbReference>